<organism evidence="3 4">
    <name type="scientific">Pedobacter agri</name>
    <dbReference type="NCBI Taxonomy" id="454586"/>
    <lineage>
        <taxon>Bacteria</taxon>
        <taxon>Pseudomonadati</taxon>
        <taxon>Bacteroidota</taxon>
        <taxon>Sphingobacteriia</taxon>
        <taxon>Sphingobacteriales</taxon>
        <taxon>Sphingobacteriaceae</taxon>
        <taxon>Pedobacter</taxon>
    </lineage>
</organism>
<dbReference type="GO" id="GO:0006580">
    <property type="term" value="P:ethanolamine metabolic process"/>
    <property type="evidence" value="ECO:0007669"/>
    <property type="project" value="TreeGrafter"/>
</dbReference>
<feature type="chain" id="PRO_5040806689" evidence="1">
    <location>
        <begin position="24"/>
        <end position="315"/>
    </location>
</feature>
<evidence type="ECO:0000259" key="2">
    <source>
        <dbReference type="PROSITE" id="PS51704"/>
    </source>
</evidence>
<dbReference type="GO" id="GO:0008889">
    <property type="term" value="F:glycerophosphodiester phosphodiesterase activity"/>
    <property type="evidence" value="ECO:0007669"/>
    <property type="project" value="TreeGrafter"/>
</dbReference>
<dbReference type="EMBL" id="JAPJUH010000001">
    <property type="protein sequence ID" value="MCX3263487.1"/>
    <property type="molecule type" value="Genomic_DNA"/>
</dbReference>
<dbReference type="Proteomes" id="UP001142592">
    <property type="component" value="Unassembled WGS sequence"/>
</dbReference>
<dbReference type="PANTHER" id="PTHR46320">
    <property type="entry name" value="GLYCEROPHOSPHODIESTER PHOSPHODIESTERASE 1"/>
    <property type="match status" value="1"/>
</dbReference>
<dbReference type="GO" id="GO:0006644">
    <property type="term" value="P:phospholipid metabolic process"/>
    <property type="evidence" value="ECO:0007669"/>
    <property type="project" value="TreeGrafter"/>
</dbReference>
<feature type="signal peptide" evidence="1">
    <location>
        <begin position="1"/>
        <end position="23"/>
    </location>
</feature>
<dbReference type="GO" id="GO:0070291">
    <property type="term" value="P:N-acylethanolamine metabolic process"/>
    <property type="evidence" value="ECO:0007669"/>
    <property type="project" value="TreeGrafter"/>
</dbReference>
<dbReference type="PROSITE" id="PS51704">
    <property type="entry name" value="GP_PDE"/>
    <property type="match status" value="1"/>
</dbReference>
<protein>
    <submittedName>
        <fullName evidence="3">Glycerophosphodiester phosphodiesterase family protein</fullName>
    </submittedName>
</protein>
<reference evidence="3" key="1">
    <citation type="submission" date="2022-11" db="EMBL/GenBank/DDBJ databases">
        <authorList>
            <person name="Graham C."/>
            <person name="Newman J.D."/>
        </authorList>
    </citation>
    <scope>NUCLEOTIDE SEQUENCE</scope>
    <source>
        <strain evidence="3">DSM 19486</strain>
    </source>
</reference>
<dbReference type="AlphaFoldDB" id="A0A9X3I780"/>
<keyword evidence="4" id="KW-1185">Reference proteome</keyword>
<keyword evidence="1" id="KW-0732">Signal</keyword>
<dbReference type="RefSeq" id="WP_010603212.1">
    <property type="nucleotide sequence ID" value="NZ_JAPJUH010000001.1"/>
</dbReference>
<dbReference type="GO" id="GO:0005886">
    <property type="term" value="C:plasma membrane"/>
    <property type="evidence" value="ECO:0007669"/>
    <property type="project" value="TreeGrafter"/>
</dbReference>
<dbReference type="PANTHER" id="PTHR46320:SF1">
    <property type="entry name" value="GLYCEROPHOSPHODIESTER PHOSPHODIESTERASE 1"/>
    <property type="match status" value="1"/>
</dbReference>
<comment type="caution">
    <text evidence="3">The sequence shown here is derived from an EMBL/GenBank/DDBJ whole genome shotgun (WGS) entry which is preliminary data.</text>
</comment>
<accession>A0A9X3I780</accession>
<sequence length="315" mass="35637">MKLNLKGIVLSLGFFSCLPGAFAQTNINTLKIKNIAELQQFFNYTGKSTPIISGHRGGTVKGFPENCIATFENTLKYTPAFFEIDPRLTKDSVMVLMHDATLERTTTGTGKVSDYTFAELQKFRLKDPEGHVTEYKIPTLKEVIDWSAGKTVVNLDRKDVPLEMQERILKENPNKVIMITVHDARHAKFYYDQNPNRMFSAFVKTKKALQEYEAAGIPWKNMIAYIGPTNKPENKELFDMLHARGVMCMISAAPTYDKLADRGERAKNYRETFEQGADILESDLPIEVASAIKTLLPKDNPKAKFFGKLNLPKDK</sequence>
<evidence type="ECO:0000256" key="1">
    <source>
        <dbReference type="SAM" id="SignalP"/>
    </source>
</evidence>
<gene>
    <name evidence="3" type="ORF">OQZ29_01955</name>
</gene>
<dbReference type="Pfam" id="PF03009">
    <property type="entry name" value="GDPD"/>
    <property type="match status" value="1"/>
</dbReference>
<dbReference type="InterPro" id="IPR030395">
    <property type="entry name" value="GP_PDE_dom"/>
</dbReference>
<evidence type="ECO:0000313" key="4">
    <source>
        <dbReference type="Proteomes" id="UP001142592"/>
    </source>
</evidence>
<dbReference type="InterPro" id="IPR017946">
    <property type="entry name" value="PLC-like_Pdiesterase_TIM-brl"/>
</dbReference>
<dbReference type="Gene3D" id="3.20.20.190">
    <property type="entry name" value="Phosphatidylinositol (PI) phosphodiesterase"/>
    <property type="match status" value="1"/>
</dbReference>
<feature type="domain" description="GP-PDE" evidence="2">
    <location>
        <begin position="50"/>
        <end position="292"/>
    </location>
</feature>
<dbReference type="SUPFAM" id="SSF51695">
    <property type="entry name" value="PLC-like phosphodiesterases"/>
    <property type="match status" value="1"/>
</dbReference>
<name>A0A9X3I780_9SPHI</name>
<evidence type="ECO:0000313" key="3">
    <source>
        <dbReference type="EMBL" id="MCX3263487.1"/>
    </source>
</evidence>
<proteinExistence type="predicted"/>
<dbReference type="CDD" id="cd08566">
    <property type="entry name" value="GDPD_AtGDE_like"/>
    <property type="match status" value="1"/>
</dbReference>
<dbReference type="PROSITE" id="PS51257">
    <property type="entry name" value="PROKAR_LIPOPROTEIN"/>
    <property type="match status" value="1"/>
</dbReference>